<organism evidence="2 3">
    <name type="scientific">Podospora pseudopauciseta</name>
    <dbReference type="NCBI Taxonomy" id="2093780"/>
    <lineage>
        <taxon>Eukaryota</taxon>
        <taxon>Fungi</taxon>
        <taxon>Dikarya</taxon>
        <taxon>Ascomycota</taxon>
        <taxon>Pezizomycotina</taxon>
        <taxon>Sordariomycetes</taxon>
        <taxon>Sordariomycetidae</taxon>
        <taxon>Sordariales</taxon>
        <taxon>Podosporaceae</taxon>
        <taxon>Podospora</taxon>
    </lineage>
</organism>
<gene>
    <name evidence="2" type="ORF">QC763_301177</name>
</gene>
<dbReference type="EMBL" id="JAFFHB010000004">
    <property type="protein sequence ID" value="KAK4666546.1"/>
    <property type="molecule type" value="Genomic_DNA"/>
</dbReference>
<evidence type="ECO:0000313" key="3">
    <source>
        <dbReference type="Proteomes" id="UP001326199"/>
    </source>
</evidence>
<evidence type="ECO:0000313" key="2">
    <source>
        <dbReference type="EMBL" id="KAK4666546.1"/>
    </source>
</evidence>
<sequence>MSIIQILGQVSRRWLTSSCWCCLSTPTPTLPPSRRLQILGQRNPASSVTQTFMAYPREVLYQARSAAARLNDQLDFDFHNVFHAIFKVSVCTQNTYRYSPEYDHAWGPTAGVPWQIVSDTMFGLGNNWRSTDNRIDAHLRIYCNDGARYEHSANGQLWDTVEHFYRPAGDGGVHACQEQTFHRCYVTHLHQLGDTGGRVRRAILLRHGHPSKPVERPRSAGPVPTPRTIDRAQMAYGGRREREREREREKDDMHNLAVFSLGLEQMPVQTLFHEWMHAMPFLGQDYPDARGMSGSWDYVITLFIEQALHVPEAYIYLGLWAALADLSPSGYLDANGRGGGYTIDRFWGIRPEETKWDQNFLEDNTGETDNPAFGGWITA</sequence>
<reference evidence="2 3" key="1">
    <citation type="journal article" date="2023" name="bioRxiv">
        <title>High-quality genome assemblies of four members of thePodospora anserinaspecies complex.</title>
        <authorList>
            <person name="Ament-Velasquez S.L."/>
            <person name="Vogan A.A."/>
            <person name="Wallerman O."/>
            <person name="Hartmann F."/>
            <person name="Gautier V."/>
            <person name="Silar P."/>
            <person name="Giraud T."/>
            <person name="Johannesson H."/>
        </authorList>
    </citation>
    <scope>NUCLEOTIDE SEQUENCE [LARGE SCALE GENOMIC DNA]</scope>
    <source>
        <strain evidence="2 3">CBS 411.78</strain>
    </source>
</reference>
<keyword evidence="3" id="KW-1185">Reference proteome</keyword>
<accession>A0ABR0HFA2</accession>
<protein>
    <submittedName>
        <fullName evidence="2">Uncharacterized protein</fullName>
    </submittedName>
</protein>
<dbReference type="Proteomes" id="UP001326199">
    <property type="component" value="Unassembled WGS sequence"/>
</dbReference>
<dbReference type="RefSeq" id="XP_062766512.1">
    <property type="nucleotide sequence ID" value="XM_062910581.1"/>
</dbReference>
<dbReference type="GeneID" id="87930924"/>
<evidence type="ECO:0000256" key="1">
    <source>
        <dbReference type="SAM" id="MobiDB-lite"/>
    </source>
</evidence>
<comment type="caution">
    <text evidence="2">The sequence shown here is derived from an EMBL/GenBank/DDBJ whole genome shotgun (WGS) entry which is preliminary data.</text>
</comment>
<name>A0ABR0HFA2_9PEZI</name>
<proteinExistence type="predicted"/>
<feature type="region of interest" description="Disordered" evidence="1">
    <location>
        <begin position="209"/>
        <end position="228"/>
    </location>
</feature>